<evidence type="ECO:0000313" key="3">
    <source>
        <dbReference type="Proteomes" id="UP001431429"/>
    </source>
</evidence>
<evidence type="ECO:0000256" key="1">
    <source>
        <dbReference type="SAM" id="MobiDB-lite"/>
    </source>
</evidence>
<reference evidence="2" key="1">
    <citation type="submission" date="2022-06" db="EMBL/GenBank/DDBJ databases">
        <title>Genome public.</title>
        <authorList>
            <person name="Sun Q."/>
        </authorList>
    </citation>
    <scope>NUCLEOTIDE SEQUENCE</scope>
    <source>
        <strain evidence="2">CWNU-1</strain>
    </source>
</reference>
<feature type="compositionally biased region" description="Pro residues" evidence="1">
    <location>
        <begin position="384"/>
        <end position="402"/>
    </location>
</feature>
<sequence length="419" mass="45755">MRVRVPWRLVTSTHYADAALAVYIKIAGLAMKSGSCEAGVAYLAGLLGLSRSAVERSLTQLMRPAPDDDVVELVSYRRTYHGGRGRTADRRVRRTDARRELGVWIPTRAPEALTPRQLRAYIAIAYAVARGLPVSYAELGQVLRHRTGKSAGQPLGQAAVARTVRGLADLGWITITERAGYQGRHLYTVHTEPIQPPLPAPSDGSGEPIADGSHATKEDPETDSPDDGRAGGFNRRRRDTGSYQPLPVDNPGIVPAVFSGSRPSAPRTTPYTGPALTLAPRIWHVMEPVRHLLPGLSPYVTRTLAREIGRQLDAGSAPDALRHRLQHRYARQLHADISDHGRWLLTAIRRHGGCHLADCESGRIWRTGAPCHICAQLRTAARPPGHPPGPERPTGPPPPPTRPTRTRTWCPCPDHPTTT</sequence>
<keyword evidence="3" id="KW-1185">Reference proteome</keyword>
<dbReference type="RefSeq" id="WP_250920496.1">
    <property type="nucleotide sequence ID" value="NZ_JAMQAW010000023.1"/>
</dbReference>
<evidence type="ECO:0000313" key="2">
    <source>
        <dbReference type="EMBL" id="MCM2390167.1"/>
    </source>
</evidence>
<name>A0ABT0UP94_9ACTN</name>
<gene>
    <name evidence="2" type="ORF">NBG84_18035</name>
</gene>
<feature type="region of interest" description="Disordered" evidence="1">
    <location>
        <begin position="192"/>
        <end position="270"/>
    </location>
</feature>
<accession>A0ABT0UP94</accession>
<comment type="caution">
    <text evidence="2">The sequence shown here is derived from an EMBL/GenBank/DDBJ whole genome shotgun (WGS) entry which is preliminary data.</text>
</comment>
<protein>
    <submittedName>
        <fullName evidence="2">Helix-turn-helix domain-containing protein</fullName>
    </submittedName>
</protein>
<dbReference type="Proteomes" id="UP001431429">
    <property type="component" value="Unassembled WGS sequence"/>
</dbReference>
<proteinExistence type="predicted"/>
<organism evidence="2 3">
    <name type="scientific">Streptomyces albipurpureus</name>
    <dbReference type="NCBI Taxonomy" id="2897419"/>
    <lineage>
        <taxon>Bacteria</taxon>
        <taxon>Bacillati</taxon>
        <taxon>Actinomycetota</taxon>
        <taxon>Actinomycetes</taxon>
        <taxon>Kitasatosporales</taxon>
        <taxon>Streptomycetaceae</taxon>
        <taxon>Streptomyces</taxon>
    </lineage>
</organism>
<feature type="region of interest" description="Disordered" evidence="1">
    <location>
        <begin position="382"/>
        <end position="419"/>
    </location>
</feature>
<dbReference type="EMBL" id="JAMQAW010000023">
    <property type="protein sequence ID" value="MCM2390167.1"/>
    <property type="molecule type" value="Genomic_DNA"/>
</dbReference>